<dbReference type="GO" id="GO:0006508">
    <property type="term" value="P:proteolysis"/>
    <property type="evidence" value="ECO:0007669"/>
    <property type="project" value="UniProtKB-KW"/>
</dbReference>
<proteinExistence type="inferred from homology"/>
<dbReference type="InterPro" id="IPR029062">
    <property type="entry name" value="Class_I_gatase-like"/>
</dbReference>
<evidence type="ECO:0000256" key="3">
    <source>
        <dbReference type="ARBA" id="ARBA00022801"/>
    </source>
</evidence>
<comment type="caution">
    <text evidence="6">The sequence shown here is derived from an EMBL/GenBank/DDBJ whole genome shotgun (WGS) entry which is preliminary data.</text>
</comment>
<reference evidence="7" key="1">
    <citation type="submission" date="2018-11" db="EMBL/GenBank/DDBJ databases">
        <title>Chitinophaga lutea sp.nov., isolate from arsenic contaminated soil.</title>
        <authorList>
            <person name="Zong Y."/>
        </authorList>
    </citation>
    <scope>NUCLEOTIDE SEQUENCE [LARGE SCALE GENOMIC DNA]</scope>
    <source>
        <strain evidence="7">YLT18</strain>
    </source>
</reference>
<dbReference type="Proteomes" id="UP000279089">
    <property type="component" value="Unassembled WGS sequence"/>
</dbReference>
<evidence type="ECO:0000256" key="1">
    <source>
        <dbReference type="ARBA" id="ARBA00006534"/>
    </source>
</evidence>
<feature type="signal peptide" evidence="5">
    <location>
        <begin position="1"/>
        <end position="18"/>
    </location>
</feature>
<dbReference type="RefSeq" id="WP_120516820.1">
    <property type="nucleotide sequence ID" value="NZ_QXZY01000007.1"/>
</dbReference>
<dbReference type="SUPFAM" id="SSF52317">
    <property type="entry name" value="Class I glutamine amidotransferase-like"/>
    <property type="match status" value="1"/>
</dbReference>
<dbReference type="OrthoDB" id="9799980at2"/>
<dbReference type="AlphaFoldDB" id="A0A3N4MZU9"/>
<evidence type="ECO:0000313" key="7">
    <source>
        <dbReference type="Proteomes" id="UP000279089"/>
    </source>
</evidence>
<gene>
    <name evidence="6" type="ORF">EG028_12700</name>
</gene>
<keyword evidence="7" id="KW-1185">Reference proteome</keyword>
<dbReference type="EMBL" id="RMBX01000006">
    <property type="protein sequence ID" value="RPD40873.1"/>
    <property type="molecule type" value="Genomic_DNA"/>
</dbReference>
<comment type="similarity">
    <text evidence="1">Belongs to the peptidase S51 family.</text>
</comment>
<organism evidence="6 7">
    <name type="scientific">Chitinophaga barathri</name>
    <dbReference type="NCBI Taxonomy" id="1647451"/>
    <lineage>
        <taxon>Bacteria</taxon>
        <taxon>Pseudomonadati</taxon>
        <taxon>Bacteroidota</taxon>
        <taxon>Chitinophagia</taxon>
        <taxon>Chitinophagales</taxon>
        <taxon>Chitinophagaceae</taxon>
        <taxon>Chitinophaga</taxon>
    </lineage>
</organism>
<dbReference type="Pfam" id="PF03575">
    <property type="entry name" value="Peptidase_S51"/>
    <property type="match status" value="1"/>
</dbReference>
<evidence type="ECO:0000256" key="5">
    <source>
        <dbReference type="SAM" id="SignalP"/>
    </source>
</evidence>
<dbReference type="InterPro" id="IPR005320">
    <property type="entry name" value="Peptidase_S51"/>
</dbReference>
<dbReference type="CDD" id="cd03145">
    <property type="entry name" value="GAT1_cyanophycinase"/>
    <property type="match status" value="1"/>
</dbReference>
<accession>A0A3N4MZU9</accession>
<sequence length="342" mass="37179">MKRLLTVILIGFSAYAQAQTVRPARVVSGRAASLGVTGDTADVVTKTRGGVALVGGGGDVPGAFRWMIDRSGGGNVVVIRASSNYLYNNTIDSLGKVSSVETLLIDSRELANNPEVARVIRNAEMLFISGGDQSNYMNFWRGTKTAEAINYLLNEKKVPVGGTSAGCAVLTGMYYSGETGSATAKALENPYDSLVTLYNNDFLQPPFLHNVISDQHYVARKRQGRHMAFLARIITDWKVFPKGIAPDERTAVCIDEKGNAQVYGEGKAYFLSTSARHAPEQCAPGKPVQWLGNREAVTVYELQGAENGNGYFSVSDFAPAKAKGGKWYFWWVENGILKERTK</sequence>
<keyword evidence="4" id="KW-0720">Serine protease</keyword>
<name>A0A3N4MZU9_9BACT</name>
<dbReference type="GO" id="GO:0008236">
    <property type="term" value="F:serine-type peptidase activity"/>
    <property type="evidence" value="ECO:0007669"/>
    <property type="project" value="UniProtKB-KW"/>
</dbReference>
<keyword evidence="2" id="KW-0645">Protease</keyword>
<keyword evidence="3" id="KW-0378">Hydrolase</keyword>
<evidence type="ECO:0000313" key="6">
    <source>
        <dbReference type="EMBL" id="RPD40873.1"/>
    </source>
</evidence>
<protein>
    <submittedName>
        <fullName evidence="6">Cyanophycinase</fullName>
    </submittedName>
</protein>
<feature type="chain" id="PRO_5017933206" evidence="5">
    <location>
        <begin position="19"/>
        <end position="342"/>
    </location>
</feature>
<dbReference type="Gene3D" id="3.40.50.880">
    <property type="match status" value="1"/>
</dbReference>
<dbReference type="PANTHER" id="PTHR36175:SF1">
    <property type="entry name" value="CYANOPHYCINASE"/>
    <property type="match status" value="1"/>
</dbReference>
<evidence type="ECO:0000256" key="2">
    <source>
        <dbReference type="ARBA" id="ARBA00022670"/>
    </source>
</evidence>
<dbReference type="PANTHER" id="PTHR36175">
    <property type="entry name" value="CYANOPHYCINASE"/>
    <property type="match status" value="1"/>
</dbReference>
<keyword evidence="5" id="KW-0732">Signal</keyword>
<evidence type="ECO:0000256" key="4">
    <source>
        <dbReference type="ARBA" id="ARBA00022825"/>
    </source>
</evidence>